<feature type="compositionally biased region" description="Low complexity" evidence="1">
    <location>
        <begin position="2863"/>
        <end position="2878"/>
    </location>
</feature>
<feature type="compositionally biased region" description="Polar residues" evidence="1">
    <location>
        <begin position="2818"/>
        <end position="2837"/>
    </location>
</feature>
<feature type="region of interest" description="Disordered" evidence="1">
    <location>
        <begin position="1735"/>
        <end position="1761"/>
    </location>
</feature>
<feature type="compositionally biased region" description="Acidic residues" evidence="1">
    <location>
        <begin position="155"/>
        <end position="164"/>
    </location>
</feature>
<feature type="compositionally biased region" description="Basic and acidic residues" evidence="1">
    <location>
        <begin position="2289"/>
        <end position="2305"/>
    </location>
</feature>
<feature type="compositionally biased region" description="Basic and acidic residues" evidence="1">
    <location>
        <begin position="1049"/>
        <end position="1073"/>
    </location>
</feature>
<feature type="region of interest" description="Disordered" evidence="1">
    <location>
        <begin position="1574"/>
        <end position="1640"/>
    </location>
</feature>
<organism evidence="2 3">
    <name type="scientific">Sistotremastrum niveocremeum HHB9708</name>
    <dbReference type="NCBI Taxonomy" id="1314777"/>
    <lineage>
        <taxon>Eukaryota</taxon>
        <taxon>Fungi</taxon>
        <taxon>Dikarya</taxon>
        <taxon>Basidiomycota</taxon>
        <taxon>Agaricomycotina</taxon>
        <taxon>Agaricomycetes</taxon>
        <taxon>Sistotremastrales</taxon>
        <taxon>Sistotremastraceae</taxon>
        <taxon>Sertulicium</taxon>
        <taxon>Sertulicium niveocremeum</taxon>
    </lineage>
</organism>
<feature type="compositionally biased region" description="Basic and acidic residues" evidence="1">
    <location>
        <begin position="1137"/>
        <end position="1151"/>
    </location>
</feature>
<feature type="region of interest" description="Disordered" evidence="1">
    <location>
        <begin position="2203"/>
        <end position="2556"/>
    </location>
</feature>
<feature type="compositionally biased region" description="Basic residues" evidence="1">
    <location>
        <begin position="2515"/>
        <end position="2525"/>
    </location>
</feature>
<feature type="compositionally biased region" description="Basic residues" evidence="1">
    <location>
        <begin position="2704"/>
        <end position="2715"/>
    </location>
</feature>
<feature type="region of interest" description="Disordered" evidence="1">
    <location>
        <begin position="1984"/>
        <end position="2070"/>
    </location>
</feature>
<feature type="region of interest" description="Disordered" evidence="1">
    <location>
        <begin position="788"/>
        <end position="826"/>
    </location>
</feature>
<feature type="compositionally biased region" description="Basic and acidic residues" evidence="1">
    <location>
        <begin position="1665"/>
        <end position="1675"/>
    </location>
</feature>
<feature type="compositionally biased region" description="Acidic residues" evidence="1">
    <location>
        <begin position="1676"/>
        <end position="1688"/>
    </location>
</feature>
<feature type="compositionally biased region" description="Polar residues" evidence="1">
    <location>
        <begin position="2175"/>
        <end position="2184"/>
    </location>
</feature>
<sequence>MSASSLRRRSSGRPSAFDQWPQPEFESWITGITNKIRTGLTPQDQPTHSPVVSDGLYTASLKRRASLSVLENEKEEYSSPVKVWKGKERDESNGPGLAQLHASVAKPTVDIAQEDSLDDDDEEAEVDYHLFAHSPSPVESSDSRGEPPEYLSYSGDEEYEEDAIQEVRGDGADDPIEISDEEAEDLAQPDPRRHREFSPPRESSPLYEDEEGSVSDGDPPGMVGYEGREEDEGEYEEDEEDQNQEPSLRRPQSQRYAYEGEEQNSAESDIDGPEDHLNRVTRHHYQEDVEEDELEENDDAGEQYEMTERYSDPHEDVAYPVSSSRSALHWSTADAMPIASRGITKSKPRKDVEVIEIDSGSDEEVEEVEKGPEYVEDVEEIDEDLPEDHPTYRPRSPGDDGLQQAYDDEELGELPAEGAAEEEEEPTPSPIQHPDIPEIRYEDEGPPSDQFPEAVPTLHGVESDRDQDSLAAFLTPHVSEPSLFDGEDEEGYPPQTWTSAGPSPRHWEDGNDNEQAFFESLRNELGGPQSQELGYLPEDVMYLSGEPPIPLQPHEPFLDPSLLEPQYPIENTASFATHPSFPSEPSSNSLPQYLPPGFPPGELSNIVYNAPGEEAQEAPLTTLPQHAEFGSQEFDLFKMAFSHVPNLPEVSAAEHNIESQDYAPIPVSQEIRARSPSPKAEESGEDASAPVHTPVALEEPSVSGPIIDESANVPEELVEEKPLEESPAGETQPDFAPIRQFTPITEAPGPGTSYTEYVEVPDKPPAETLFAPEAVMESGSAIEITVPALPAEALQEQESEQEELKEPASDVADQPRPEDEAVPVPDPLLSFTLAPALPVHHEDEVELVEEVQHEPTPIDAIREPSIEITSPDLTPAPIAALNPESTSQDSEHLVAEPTPLDSVQGSVPPSAPPLFPAVEFEPEDPEVVVRDTATEPSPLEDPAQEPFDSTTTQQNDSHSPAPELREPTQLDPAPPSPEPTVVVKPKAEVVDLTDSPELAPHELDDHAPQGDVSDISMSSAPRDERDAIELIEEDAETENAESDGESDGDPPHLTKPDHIYGSEEDSHSDHGDFDELDDVAKFPSDAQVEKGSPSAPFLEAEQEEEAEEILPRKPSPEIIDVDAESLVSESEALTQPRPEEDATEAHPEDRSPSAGFAGIDHDVADQPVVHAPAAEAVTGGTPREDRDSADDTEPNHDLRASPSNEVAPEKEESKPISPLDTSSEVFEVLSHSSSPASQGSAEETEGEEEIREGSLDILELDYGQPSSPAIIPEVYEASTRSPSAGIGLAQDFTSLDDADVPEEQQHAPVVIDNPIPPPSGDEVEVGEIARSNEVPAPDVIFDDASEPNEISQPASNLNHQRAPEISAEEFRTDDQVDSEAPQTATLEVRLESSVPEPHGASALAPERSLPWTSENSEENAYHLHGAFAPEQWLPPATAVQQAVVDHSVEGSLEDHLPTAAHPQDVEMSVSMEEDSNKGVTSVSLTAEPLTESCEDLKARSPAGYDVDTEMERLQDTVENSVLQEDASPTEPVDHDFEIPDTIVPTEFDPDAEDPLVPPTPPDEIMFTDPQVYEIQTPGEDKPPMSDSFSHRELSTAPSESASVIHGLVDEFSDSSPTHHGEQAHGTSAANVERDGSYDMSDGIETDLVQYDRAPVTPVSLTDASLEDRNPLRDAEEPLEVDDDDDELDAELSPFKDAIRDTEKHMEEPLEEQLVQDVVQTATVQIVEVPETGSLRATGATEPPLSTDLISEHSRTEDSLGPAEELPRVEINAYQKSLQIGMQRPKLESPAIDTDAWEFASDPGDHLSTSFFWRSKPELESFDAVPEQAYQHMKTSNDVAAEFWAIPETKSADFFEDLPPSLGSQVSGISMDVSETTEEHVVSSLQSFADDVEVVSPDRTAPSFYHHESVIDSPVQPQNQSGEASPSRDAANNTLSDPELELPKGVEFEGENVVTMKEVHSDDPLQEVTNDQISPIAMPQGVNILTPAQPLDEPSADVPPAHNQNGAPPSPISLRTPSPASESLLTPLVSVESPSHDHQSPHTAEPRDDILHNLPGSSSPAEIQGEELPTDVSAELIQSSIQVGEDAGNMTPVLATIEVIESHSPIADHDPSPFAQDLSLAVLASTDRTPPPPTLPSYPPDETIKSIDGDHTILSLSSYSTSDKPADVPADEIRSQEASTQMTETPPSPVVDTIDNASTPIPSHTVELSHSTLPSPSPPLTPVDTQEDAPPKHLEVVDESEAEEVVTPSEHQHSADMYLSHTQKSAPFLSSVPQDRVSDQPPASPVLDIIHVEDSFAFDEQPKTDHIPPQPEASVEPESTIQQSDESPRTATVESGEMPTGPSEVSLINQASDPDVDPANLEIDPGRQLLNEPSVEPEKAEVSSDPISQPSEITKSADEGLSDRDAVGSPLTETSPTPTLELTPLPESEIAPETQLSPATNAPHHEEECDSANMAPSLSQAPGIPELDSVTSDHRSPSPPAPPTQVDTDPSPKALSPPLPSPKPSTLSVDTNPPALHHHHHHHHHGAVAESSSPSQTRRQSRSSKVPSSHTNSHLTRSNCRFHKVKITSSQVHGPLFFIIPACALRVPELVDEDEVDVEDCGLATNDEVMQRTTDLSRVNSDVIGILRQLAGVELLREQDVGVLPSSRLATPHTSAPPSQAAHDSDAETEKAESPSDPPKKSEIETWSKASLSPTKSDHGPLRTYKSKKRTLKRKRSTDVDEADPEPTTASPPAEVIESPMPKRKRAKPIITTSSLPTKEGSRLSALSNKRTLSLMSPPSTTAIRRPQEEDNQSLPSTPITAAPEKKSRGRPRKPLPSRASSVRTNESESVASPASTRNLRDTVTSPVSTATSTTTDGLRRNPVRASSVVSSIASTSGVNKRQRTGADSPKSPRERKKRRRKSEPENEQVYDNIVIRLANFPGLHHGLLQ</sequence>
<feature type="compositionally biased region" description="Acidic residues" evidence="1">
    <location>
        <begin position="354"/>
        <end position="367"/>
    </location>
</feature>
<feature type="region of interest" description="Disordered" evidence="1">
    <location>
        <begin position="341"/>
        <end position="513"/>
    </location>
</feature>
<feature type="compositionally biased region" description="Acidic residues" evidence="1">
    <location>
        <begin position="1029"/>
        <end position="1048"/>
    </location>
</feature>
<feature type="region of interest" description="Disordered" evidence="1">
    <location>
        <begin position="1659"/>
        <end position="1688"/>
    </location>
</feature>
<feature type="compositionally biased region" description="Low complexity" evidence="1">
    <location>
        <begin position="1230"/>
        <end position="1241"/>
    </location>
</feature>
<feature type="compositionally biased region" description="Basic and acidic residues" evidence="1">
    <location>
        <begin position="2662"/>
        <end position="2685"/>
    </location>
</feature>
<feature type="region of interest" description="Disordered" evidence="1">
    <location>
        <begin position="672"/>
        <end position="759"/>
    </location>
</feature>
<protein>
    <submittedName>
        <fullName evidence="2">Uncharacterized protein</fullName>
    </submittedName>
</protein>
<feature type="region of interest" description="Disordered" evidence="1">
    <location>
        <begin position="2155"/>
        <end position="2190"/>
    </location>
</feature>
<feature type="compositionally biased region" description="Polar residues" evidence="1">
    <location>
        <begin position="2647"/>
        <end position="2657"/>
    </location>
</feature>
<evidence type="ECO:0000313" key="3">
    <source>
        <dbReference type="Proteomes" id="UP000076722"/>
    </source>
</evidence>
<feature type="region of interest" description="Disordered" evidence="1">
    <location>
        <begin position="2645"/>
        <end position="2909"/>
    </location>
</feature>
<feature type="compositionally biased region" description="Basic residues" evidence="1">
    <location>
        <begin position="1"/>
        <end position="11"/>
    </location>
</feature>
<feature type="compositionally biased region" description="Basic and acidic residues" evidence="1">
    <location>
        <begin position="2033"/>
        <end position="2050"/>
    </location>
</feature>
<feature type="compositionally biased region" description="Basic and acidic residues" evidence="1">
    <location>
        <begin position="802"/>
        <end position="819"/>
    </location>
</feature>
<feature type="region of interest" description="Disordered" evidence="1">
    <location>
        <begin position="1"/>
        <end position="24"/>
    </location>
</feature>
<feature type="region of interest" description="Disordered" evidence="1">
    <location>
        <begin position="70"/>
        <end position="322"/>
    </location>
</feature>
<feature type="compositionally biased region" description="Basic and acidic residues" evidence="1">
    <location>
        <begin position="1578"/>
        <end position="1593"/>
    </location>
</feature>
<feature type="compositionally biased region" description="Acidic residues" evidence="1">
    <location>
        <begin position="259"/>
        <end position="272"/>
    </location>
</feature>
<feature type="region of interest" description="Disordered" evidence="1">
    <location>
        <begin position="851"/>
        <end position="1255"/>
    </location>
</feature>
<feature type="region of interest" description="Disordered" evidence="1">
    <location>
        <begin position="1338"/>
        <end position="1416"/>
    </location>
</feature>
<feature type="compositionally biased region" description="Acidic residues" evidence="1">
    <location>
        <begin position="374"/>
        <end position="386"/>
    </location>
</feature>
<dbReference type="STRING" id="1314777.A0A164P2G7"/>
<feature type="compositionally biased region" description="Basic and acidic residues" evidence="1">
    <location>
        <begin position="190"/>
        <end position="199"/>
    </location>
</feature>
<feature type="compositionally biased region" description="Polar residues" evidence="1">
    <location>
        <begin position="2544"/>
        <end position="2556"/>
    </location>
</feature>
<feature type="compositionally biased region" description="Acidic residues" evidence="1">
    <location>
        <begin position="288"/>
        <end position="302"/>
    </location>
</feature>
<evidence type="ECO:0000256" key="1">
    <source>
        <dbReference type="SAM" id="MobiDB-lite"/>
    </source>
</evidence>
<feature type="compositionally biased region" description="Acidic residues" evidence="1">
    <location>
        <begin position="172"/>
        <end position="187"/>
    </location>
</feature>
<feature type="compositionally biased region" description="Polar residues" evidence="1">
    <location>
        <begin position="1348"/>
        <end position="1359"/>
    </location>
</feature>
<feature type="region of interest" description="Disordered" evidence="1">
    <location>
        <begin position="1908"/>
        <end position="1945"/>
    </location>
</feature>
<dbReference type="EMBL" id="KV419438">
    <property type="protein sequence ID" value="KZS88290.1"/>
    <property type="molecule type" value="Genomic_DNA"/>
</dbReference>
<feature type="compositionally biased region" description="Polar residues" evidence="1">
    <location>
        <begin position="2384"/>
        <end position="2393"/>
    </location>
</feature>
<feature type="compositionally biased region" description="Low complexity" evidence="1">
    <location>
        <begin position="2842"/>
        <end position="2855"/>
    </location>
</feature>
<feature type="compositionally biased region" description="Low complexity" evidence="1">
    <location>
        <begin position="2408"/>
        <end position="2428"/>
    </location>
</feature>
<evidence type="ECO:0000313" key="2">
    <source>
        <dbReference type="EMBL" id="KZS88290.1"/>
    </source>
</evidence>
<keyword evidence="3" id="KW-1185">Reference proteome</keyword>
<proteinExistence type="predicted"/>
<feature type="compositionally biased region" description="Acidic residues" evidence="1">
    <location>
        <begin position="228"/>
        <end position="243"/>
    </location>
</feature>
<dbReference type="Proteomes" id="UP000076722">
    <property type="component" value="Unassembled WGS sequence"/>
</dbReference>
<feature type="compositionally biased region" description="Basic and acidic residues" evidence="1">
    <location>
        <begin position="999"/>
        <end position="1008"/>
    </location>
</feature>
<dbReference type="OrthoDB" id="2804229at2759"/>
<feature type="compositionally biased region" description="Polar residues" evidence="1">
    <location>
        <begin position="244"/>
        <end position="255"/>
    </location>
</feature>
<feature type="compositionally biased region" description="Basic and acidic residues" evidence="1">
    <location>
        <begin position="2394"/>
        <end position="2405"/>
    </location>
</feature>
<feature type="compositionally biased region" description="Polar residues" evidence="1">
    <location>
        <begin position="1914"/>
        <end position="1935"/>
    </location>
</feature>
<feature type="compositionally biased region" description="Polar residues" evidence="1">
    <location>
        <begin position="2001"/>
        <end position="2023"/>
    </location>
</feature>
<name>A0A164P2G7_9AGAM</name>
<feature type="compositionally biased region" description="Polar residues" evidence="1">
    <location>
        <begin position="2316"/>
        <end position="2332"/>
    </location>
</feature>
<gene>
    <name evidence="2" type="ORF">SISNIDRAFT_459984</name>
</gene>
<feature type="compositionally biased region" description="Basic and acidic residues" evidence="1">
    <location>
        <begin position="306"/>
        <end position="317"/>
    </location>
</feature>
<reference evidence="2 3" key="1">
    <citation type="journal article" date="2016" name="Mol. Biol. Evol.">
        <title>Comparative Genomics of Early-Diverging Mushroom-Forming Fungi Provides Insights into the Origins of Lignocellulose Decay Capabilities.</title>
        <authorList>
            <person name="Nagy L.G."/>
            <person name="Riley R."/>
            <person name="Tritt A."/>
            <person name="Adam C."/>
            <person name="Daum C."/>
            <person name="Floudas D."/>
            <person name="Sun H."/>
            <person name="Yadav J.S."/>
            <person name="Pangilinan J."/>
            <person name="Larsson K.H."/>
            <person name="Matsuura K."/>
            <person name="Barry K."/>
            <person name="Labutti K."/>
            <person name="Kuo R."/>
            <person name="Ohm R.A."/>
            <person name="Bhattacharya S.S."/>
            <person name="Shirouzu T."/>
            <person name="Yoshinaga Y."/>
            <person name="Martin F.M."/>
            <person name="Grigoriev I.V."/>
            <person name="Hibbett D.S."/>
        </authorList>
    </citation>
    <scope>NUCLEOTIDE SEQUENCE [LARGE SCALE GENOMIC DNA]</scope>
    <source>
        <strain evidence="2 3">HHB9708</strain>
    </source>
</reference>
<feature type="region of interest" description="Disordered" evidence="1">
    <location>
        <begin position="573"/>
        <end position="606"/>
    </location>
</feature>
<feature type="compositionally biased region" description="Polar residues" evidence="1">
    <location>
        <begin position="947"/>
        <end position="958"/>
    </location>
</feature>
<accession>A0A164P2G7</accession>
<feature type="compositionally biased region" description="Acidic residues" evidence="1">
    <location>
        <begin position="112"/>
        <end position="125"/>
    </location>
</feature>
<feature type="compositionally biased region" description="Polar residues" evidence="1">
    <location>
        <begin position="2764"/>
        <end position="2782"/>
    </location>
</feature>